<proteinExistence type="predicted"/>
<reference evidence="1 2" key="1">
    <citation type="journal article" date="2018" name="Nat. Ecol. Evol.">
        <title>Shark genomes provide insights into elasmobranch evolution and the origin of vertebrates.</title>
        <authorList>
            <person name="Hara Y"/>
            <person name="Yamaguchi K"/>
            <person name="Onimaru K"/>
            <person name="Kadota M"/>
            <person name="Koyanagi M"/>
            <person name="Keeley SD"/>
            <person name="Tatsumi K"/>
            <person name="Tanaka K"/>
            <person name="Motone F"/>
            <person name="Kageyama Y"/>
            <person name="Nozu R"/>
            <person name="Adachi N"/>
            <person name="Nishimura O"/>
            <person name="Nakagawa R"/>
            <person name="Tanegashima C"/>
            <person name="Kiyatake I"/>
            <person name="Matsumoto R"/>
            <person name="Murakumo K"/>
            <person name="Nishida K"/>
            <person name="Terakita A"/>
            <person name="Kuratani S"/>
            <person name="Sato K"/>
            <person name="Hyodo S Kuraku.S."/>
        </authorList>
    </citation>
    <scope>NUCLEOTIDE SEQUENCE [LARGE SCALE GENOMIC DNA]</scope>
</reference>
<evidence type="ECO:0000313" key="2">
    <source>
        <dbReference type="Proteomes" id="UP000288216"/>
    </source>
</evidence>
<name>A0A401QCK9_SCYTO</name>
<protein>
    <submittedName>
        <fullName evidence="1">Uncharacterized protein</fullName>
    </submittedName>
</protein>
<organism evidence="1 2">
    <name type="scientific">Scyliorhinus torazame</name>
    <name type="common">Cloudy catshark</name>
    <name type="synonym">Catulus torazame</name>
    <dbReference type="NCBI Taxonomy" id="75743"/>
    <lineage>
        <taxon>Eukaryota</taxon>
        <taxon>Metazoa</taxon>
        <taxon>Chordata</taxon>
        <taxon>Craniata</taxon>
        <taxon>Vertebrata</taxon>
        <taxon>Chondrichthyes</taxon>
        <taxon>Elasmobranchii</taxon>
        <taxon>Galeomorphii</taxon>
        <taxon>Galeoidea</taxon>
        <taxon>Carcharhiniformes</taxon>
        <taxon>Scyliorhinidae</taxon>
        <taxon>Scyliorhinus</taxon>
    </lineage>
</organism>
<accession>A0A401QCK9</accession>
<keyword evidence="2" id="KW-1185">Reference proteome</keyword>
<gene>
    <name evidence="1" type="ORF">scyTo_0023722</name>
</gene>
<comment type="caution">
    <text evidence="1">The sequence shown here is derived from an EMBL/GenBank/DDBJ whole genome shotgun (WGS) entry which is preliminary data.</text>
</comment>
<dbReference type="EMBL" id="BFAA01032933">
    <property type="protein sequence ID" value="GCB83086.1"/>
    <property type="molecule type" value="Genomic_DNA"/>
</dbReference>
<sequence>MLTSYLKAARSTFKGSCSAGTSEVVLLTKQRIEMTGRKLKVALHFSDTSLEVFLQAALVWKEVLFLECGRKTSVRQSKQVWMEVTEDLVMQWRRSHSLAKGSIILYVLERRFNCGLVRMQQHQLIVKI</sequence>
<evidence type="ECO:0000313" key="1">
    <source>
        <dbReference type="EMBL" id="GCB83086.1"/>
    </source>
</evidence>
<dbReference type="AlphaFoldDB" id="A0A401QCK9"/>
<dbReference type="Proteomes" id="UP000288216">
    <property type="component" value="Unassembled WGS sequence"/>
</dbReference>